<sequence length="154" mass="16969">MFKFAVSLLMALGAFAALPACPNPTKDTCLRGGQKQYPCTGPNCAPCWIHQDDENWGCYELLRGEDGELACPFPNMVNIKDLPSTCKPSVCPDLETDVCYRGNMDSSPCLDDCCPRCWIKSGSKWACFDAIDGECEKWPGMIDTENPPVNCPIF</sequence>
<reference evidence="1" key="1">
    <citation type="submission" date="2022-04" db="EMBL/GenBank/DDBJ databases">
        <title>Genome of the entomopathogenic fungus Entomophthora muscae.</title>
        <authorList>
            <person name="Elya C."/>
            <person name="Lovett B.R."/>
            <person name="Lee E."/>
            <person name="Macias A.M."/>
            <person name="Hajek A.E."/>
            <person name="De Bivort B.L."/>
            <person name="Kasson M.T."/>
            <person name="De Fine Licht H.H."/>
            <person name="Stajich J.E."/>
        </authorList>
    </citation>
    <scope>NUCLEOTIDE SEQUENCE</scope>
    <source>
        <strain evidence="1">Berkeley</strain>
    </source>
</reference>
<accession>A0ACC2SQ39</accession>
<organism evidence="1 2">
    <name type="scientific">Entomophthora muscae</name>
    <dbReference type="NCBI Taxonomy" id="34485"/>
    <lineage>
        <taxon>Eukaryota</taxon>
        <taxon>Fungi</taxon>
        <taxon>Fungi incertae sedis</taxon>
        <taxon>Zoopagomycota</taxon>
        <taxon>Entomophthoromycotina</taxon>
        <taxon>Entomophthoromycetes</taxon>
        <taxon>Entomophthorales</taxon>
        <taxon>Entomophthoraceae</taxon>
        <taxon>Entomophthora</taxon>
    </lineage>
</organism>
<evidence type="ECO:0000313" key="2">
    <source>
        <dbReference type="Proteomes" id="UP001165960"/>
    </source>
</evidence>
<evidence type="ECO:0000313" key="1">
    <source>
        <dbReference type="EMBL" id="KAJ9064539.1"/>
    </source>
</evidence>
<dbReference type="EMBL" id="QTSX02004456">
    <property type="protein sequence ID" value="KAJ9064539.1"/>
    <property type="molecule type" value="Genomic_DNA"/>
</dbReference>
<name>A0ACC2SQ39_9FUNG</name>
<keyword evidence="2" id="KW-1185">Reference proteome</keyword>
<comment type="caution">
    <text evidence="1">The sequence shown here is derived from an EMBL/GenBank/DDBJ whole genome shotgun (WGS) entry which is preliminary data.</text>
</comment>
<dbReference type="Proteomes" id="UP001165960">
    <property type="component" value="Unassembled WGS sequence"/>
</dbReference>
<proteinExistence type="predicted"/>
<protein>
    <submittedName>
        <fullName evidence="1">Uncharacterized protein</fullName>
    </submittedName>
</protein>
<gene>
    <name evidence="1" type="ORF">DSO57_1029551</name>
</gene>